<reference evidence="1" key="1">
    <citation type="journal article" date="2022" name="bioRxiv">
        <title>Sequencing and chromosome-scale assembly of the giantPleurodeles waltlgenome.</title>
        <authorList>
            <person name="Brown T."/>
            <person name="Elewa A."/>
            <person name="Iarovenko S."/>
            <person name="Subramanian E."/>
            <person name="Araus A.J."/>
            <person name="Petzold A."/>
            <person name="Susuki M."/>
            <person name="Suzuki K.-i.T."/>
            <person name="Hayashi T."/>
            <person name="Toyoda A."/>
            <person name="Oliveira C."/>
            <person name="Osipova E."/>
            <person name="Leigh N.D."/>
            <person name="Simon A."/>
            <person name="Yun M.H."/>
        </authorList>
    </citation>
    <scope>NUCLEOTIDE SEQUENCE</scope>
    <source>
        <strain evidence="1">20211129_DDA</strain>
        <tissue evidence="1">Liver</tissue>
    </source>
</reference>
<evidence type="ECO:0000313" key="1">
    <source>
        <dbReference type="EMBL" id="KAJ1190815.1"/>
    </source>
</evidence>
<proteinExistence type="predicted"/>
<accession>A0AAV7URB4</accession>
<protein>
    <submittedName>
        <fullName evidence="1">Uncharacterized protein</fullName>
    </submittedName>
</protein>
<name>A0AAV7URB4_PLEWA</name>
<comment type="caution">
    <text evidence="1">The sequence shown here is derived from an EMBL/GenBank/DDBJ whole genome shotgun (WGS) entry which is preliminary data.</text>
</comment>
<organism evidence="1 2">
    <name type="scientific">Pleurodeles waltl</name>
    <name type="common">Iberian ribbed newt</name>
    <dbReference type="NCBI Taxonomy" id="8319"/>
    <lineage>
        <taxon>Eukaryota</taxon>
        <taxon>Metazoa</taxon>
        <taxon>Chordata</taxon>
        <taxon>Craniata</taxon>
        <taxon>Vertebrata</taxon>
        <taxon>Euteleostomi</taxon>
        <taxon>Amphibia</taxon>
        <taxon>Batrachia</taxon>
        <taxon>Caudata</taxon>
        <taxon>Salamandroidea</taxon>
        <taxon>Salamandridae</taxon>
        <taxon>Pleurodelinae</taxon>
        <taxon>Pleurodeles</taxon>
    </lineage>
</organism>
<dbReference type="AlphaFoldDB" id="A0AAV7URB4"/>
<dbReference type="EMBL" id="JANPWB010000004">
    <property type="protein sequence ID" value="KAJ1190815.1"/>
    <property type="molecule type" value="Genomic_DNA"/>
</dbReference>
<sequence>MRDREPISKDVAWLHASRVAEWSRESVKQKLIAAKQAYQEWYNKKQNVKVVPIEIGSWVKVKKDAKIRKGGRCVVAVSGSLKLTVDVQL</sequence>
<keyword evidence="2" id="KW-1185">Reference proteome</keyword>
<dbReference type="Proteomes" id="UP001066276">
    <property type="component" value="Chromosome 2_2"/>
</dbReference>
<evidence type="ECO:0000313" key="2">
    <source>
        <dbReference type="Proteomes" id="UP001066276"/>
    </source>
</evidence>
<gene>
    <name evidence="1" type="ORF">NDU88_000134</name>
</gene>